<evidence type="ECO:0000259" key="6">
    <source>
        <dbReference type="PROSITE" id="PS51821"/>
    </source>
</evidence>
<gene>
    <name evidence="7" type="ORF">DMC30DRAFT_41552</name>
</gene>
<dbReference type="AlphaFoldDB" id="A0A5C5FQZ8"/>
<feature type="domain" description="Velvet" evidence="6">
    <location>
        <begin position="11"/>
        <end position="379"/>
    </location>
</feature>
<dbReference type="PANTHER" id="PTHR33572:SF3">
    <property type="entry name" value="VELVET COMPLEX SUBUNIT B"/>
    <property type="match status" value="1"/>
</dbReference>
<feature type="compositionally biased region" description="Low complexity" evidence="5">
    <location>
        <begin position="100"/>
        <end position="137"/>
    </location>
</feature>
<reference evidence="7 8" key="1">
    <citation type="submission" date="2019-03" db="EMBL/GenBank/DDBJ databases">
        <title>Rhodosporidium diobovatum UCD-FST 08-225 genome sequencing, assembly, and annotation.</title>
        <authorList>
            <person name="Fakankun I.U."/>
            <person name="Fristensky B."/>
            <person name="Levin D.B."/>
        </authorList>
    </citation>
    <scope>NUCLEOTIDE SEQUENCE [LARGE SCALE GENOMIC DNA]</scope>
    <source>
        <strain evidence="7 8">UCD-FST 08-225</strain>
    </source>
</reference>
<evidence type="ECO:0000256" key="4">
    <source>
        <dbReference type="ARBA" id="ARBA00023242"/>
    </source>
</evidence>
<dbReference type="PROSITE" id="PS51821">
    <property type="entry name" value="VELVET"/>
    <property type="match status" value="1"/>
</dbReference>
<keyword evidence="8" id="KW-1185">Reference proteome</keyword>
<name>A0A5C5FQZ8_9BASI</name>
<dbReference type="Pfam" id="PF11754">
    <property type="entry name" value="Velvet"/>
    <property type="match status" value="1"/>
</dbReference>
<feature type="region of interest" description="Disordered" evidence="5">
    <location>
        <begin position="79"/>
        <end position="217"/>
    </location>
</feature>
<dbReference type="PANTHER" id="PTHR33572">
    <property type="entry name" value="SPORE DEVELOPMENT REGULATOR VOSA"/>
    <property type="match status" value="1"/>
</dbReference>
<evidence type="ECO:0000256" key="5">
    <source>
        <dbReference type="SAM" id="MobiDB-lite"/>
    </source>
</evidence>
<sequence>MLEAVLASMAAHDCTYTITVIQQPVRARMCGFGDKDRRPISPPLVVQLRAVDRKTGREIPVDDIDTTFLVLAADLRSSDGSKDANRLRQPNAPVRATFGTASASPSTSSQHSRSHSPSSSAFGYLSPPSSQTSPMSTYAPPTGEGGVSSGLTLAASPPLGSQGSAHSPAAAAAPTGTVKRPLSTDAPPASLDMPTSSAEPPAKRRARSDSGAAAASSSGFIPYARSRHTANELLTPSPALLAAAALAVDEEERAGDAAQRGAGGGDDREEEDDVGPGAVPNLIGTLHTNAHKLKGLDGEKGVFFVLPDLSVRTEGAFRIRVRLLNIGVGMARTEARMPVVAQADTDEFKVSSAKKFEGMLDPTPLSQCLAKQGMRIPTRKVAKTRAPKGAAPTAGADEVKEEVA</sequence>
<evidence type="ECO:0000256" key="3">
    <source>
        <dbReference type="ARBA" id="ARBA00023163"/>
    </source>
</evidence>
<dbReference type="InterPro" id="IPR038491">
    <property type="entry name" value="Velvet_dom_sf"/>
</dbReference>
<dbReference type="InterPro" id="IPR021740">
    <property type="entry name" value="Velvet"/>
</dbReference>
<proteinExistence type="predicted"/>
<accession>A0A5C5FQZ8</accession>
<dbReference type="GO" id="GO:0005634">
    <property type="term" value="C:nucleus"/>
    <property type="evidence" value="ECO:0007669"/>
    <property type="project" value="UniProtKB-SubCell"/>
</dbReference>
<dbReference type="STRING" id="5288.A0A5C5FQZ8"/>
<protein>
    <submittedName>
        <fullName evidence="7">Velvet factor</fullName>
    </submittedName>
</protein>
<evidence type="ECO:0000256" key="1">
    <source>
        <dbReference type="ARBA" id="ARBA00004123"/>
    </source>
</evidence>
<dbReference type="Proteomes" id="UP000311382">
    <property type="component" value="Unassembled WGS sequence"/>
</dbReference>
<dbReference type="EMBL" id="SOZI01000127">
    <property type="protein sequence ID" value="TNY18666.1"/>
    <property type="molecule type" value="Genomic_DNA"/>
</dbReference>
<evidence type="ECO:0000256" key="2">
    <source>
        <dbReference type="ARBA" id="ARBA00023015"/>
    </source>
</evidence>
<keyword evidence="3" id="KW-0804">Transcription</keyword>
<comment type="subcellular location">
    <subcellularLocation>
        <location evidence="1">Nucleus</location>
    </subcellularLocation>
</comment>
<keyword evidence="2" id="KW-0805">Transcription regulation</keyword>
<feature type="compositionally biased region" description="Low complexity" evidence="5">
    <location>
        <begin position="164"/>
        <end position="174"/>
    </location>
</feature>
<evidence type="ECO:0000313" key="7">
    <source>
        <dbReference type="EMBL" id="TNY18666.1"/>
    </source>
</evidence>
<evidence type="ECO:0000313" key="8">
    <source>
        <dbReference type="Proteomes" id="UP000311382"/>
    </source>
</evidence>
<dbReference type="InterPro" id="IPR037525">
    <property type="entry name" value="Velvet_dom"/>
</dbReference>
<feature type="region of interest" description="Disordered" evidence="5">
    <location>
        <begin position="379"/>
        <end position="404"/>
    </location>
</feature>
<dbReference type="Gene3D" id="2.60.40.3960">
    <property type="entry name" value="Velvet domain"/>
    <property type="match status" value="2"/>
</dbReference>
<dbReference type="OrthoDB" id="1746739at2759"/>
<organism evidence="7 8">
    <name type="scientific">Rhodotorula diobovata</name>
    <dbReference type="NCBI Taxonomy" id="5288"/>
    <lineage>
        <taxon>Eukaryota</taxon>
        <taxon>Fungi</taxon>
        <taxon>Dikarya</taxon>
        <taxon>Basidiomycota</taxon>
        <taxon>Pucciniomycotina</taxon>
        <taxon>Microbotryomycetes</taxon>
        <taxon>Sporidiobolales</taxon>
        <taxon>Sporidiobolaceae</taxon>
        <taxon>Rhodotorula</taxon>
    </lineage>
</organism>
<comment type="caution">
    <text evidence="7">The sequence shown here is derived from an EMBL/GenBank/DDBJ whole genome shotgun (WGS) entry which is preliminary data.</text>
</comment>
<feature type="region of interest" description="Disordered" evidence="5">
    <location>
        <begin position="252"/>
        <end position="278"/>
    </location>
</feature>
<keyword evidence="4" id="KW-0539">Nucleus</keyword>